<organism evidence="18 19">
    <name type="scientific">Anaeramoeba flamelloides</name>
    <dbReference type="NCBI Taxonomy" id="1746091"/>
    <lineage>
        <taxon>Eukaryota</taxon>
        <taxon>Metamonada</taxon>
        <taxon>Anaeramoebidae</taxon>
        <taxon>Anaeramoeba</taxon>
    </lineage>
</organism>
<evidence type="ECO:0000256" key="16">
    <source>
        <dbReference type="SAM" id="MobiDB-lite"/>
    </source>
</evidence>
<evidence type="ECO:0000256" key="11">
    <source>
        <dbReference type="ARBA" id="ARBA00023054"/>
    </source>
</evidence>
<dbReference type="EMBL" id="JAOAOG010000182">
    <property type="protein sequence ID" value="KAJ6242089.1"/>
    <property type="molecule type" value="Genomic_DNA"/>
</dbReference>
<evidence type="ECO:0000256" key="5">
    <source>
        <dbReference type="ARBA" id="ARBA00022679"/>
    </source>
</evidence>
<evidence type="ECO:0000256" key="13">
    <source>
        <dbReference type="PROSITE-ProRule" id="PRU00175"/>
    </source>
</evidence>
<dbReference type="InterPro" id="IPR013956">
    <property type="entry name" value="E3_ubiquit_lig_Bre1"/>
</dbReference>
<dbReference type="PANTHER" id="PTHR23163:SF0">
    <property type="entry name" value="E3 UBIQUITIN-PROTEIN LIGASE BRE1"/>
    <property type="match status" value="1"/>
</dbReference>
<sequence>MNRKRFRRSSSNQNKKKIQRKRDVDVFQHQKLNKITLQHRTLLLQEKVKGQKAMIKFLQNKLDQQKKKQQFYQKSFLFCLHTWKQLNKRLLKNPKLSILNTVPKSTRKDPLEEQNNNDRLYHEKEKMWNIYHLSKRALQHTTNLEIAKTINHRISDKEKQQTLLDNEKNTTLHKMMIKEKLVDLYNEKKQLTKQIQLGSSKIKKLKILKQVLFSENIQIKKFLIEEQYVIETIKSEIKHYQNELNEFNKKGDENKQPELLLGGDENAFKQNELIKKKTQYCKQKISELKEKINNMINLRNSRLLDLEEIKKNNNFISNNIMKIKYELNNLNEERVFKSQKFIKLLIKFESSKFEFEQNSQNIKEYQTSIENIKLNKIQLQNSILAPMQMEKRQYNNHIQFIKKDYKSTNALILKIEKEISKGNTTFNITQKKKQYLYTILYNLILQEKKNKFEFKKNKENFFQILNKRKEISRSRRNNIHILTRILTAINIQELTNGKIQMIDQQKDWLHLFYHKDHIEEKLVDYLINIKDISKEIFDKDKQLEVYISEIKSFFQEIETIQKQIQNLNNFFSNLISEYDQKEIKLLNFQLKKIQKKEQIDLFQRENELLKQSIEDYEKFTMKIKTTFRVYYNKKNNLKTLDYYLNENIKSLNYQQIIIQNSLEKNSDLIKSKQVLNDQIQLKIKQLKENLLESYSISKNLQVKNLILKENMDIINDQIQNSFKYIQQKGTLTHKQLLEKQIKKYKKLVNCIVCGQNIKQVILTSCYHCFCSYCIEQRLVSNPRCYICNSIFNRSKIKSLYFI</sequence>
<evidence type="ECO:0000313" key="18">
    <source>
        <dbReference type="EMBL" id="KAJ6242089.1"/>
    </source>
</evidence>
<evidence type="ECO:0000259" key="17">
    <source>
        <dbReference type="PROSITE" id="PS50089"/>
    </source>
</evidence>
<comment type="subcellular location">
    <subcellularLocation>
        <location evidence="2 14">Nucleus</location>
    </subcellularLocation>
</comment>
<dbReference type="PROSITE" id="PS00518">
    <property type="entry name" value="ZF_RING_1"/>
    <property type="match status" value="1"/>
</dbReference>
<keyword evidence="7 13" id="KW-0863">Zinc-finger</keyword>
<dbReference type="InterPro" id="IPR013083">
    <property type="entry name" value="Znf_RING/FYVE/PHD"/>
</dbReference>
<dbReference type="EC" id="2.3.2.27" evidence="14"/>
<gene>
    <name evidence="18" type="ORF">M0813_22861</name>
</gene>
<evidence type="ECO:0000256" key="12">
    <source>
        <dbReference type="ARBA" id="ARBA00023242"/>
    </source>
</evidence>
<keyword evidence="12 14" id="KW-0539">Nucleus</keyword>
<dbReference type="InterPro" id="IPR001841">
    <property type="entry name" value="Znf_RING"/>
</dbReference>
<protein>
    <recommendedName>
        <fullName evidence="14">E3 ubiquitin protein ligase</fullName>
        <ecNumber evidence="14">2.3.2.27</ecNumber>
    </recommendedName>
</protein>
<keyword evidence="6 14" id="KW-0479">Metal-binding</keyword>
<name>A0ABQ8YBY0_9EUKA</name>
<evidence type="ECO:0000256" key="15">
    <source>
        <dbReference type="SAM" id="Coils"/>
    </source>
</evidence>
<keyword evidence="5 14" id="KW-0808">Transferase</keyword>
<feature type="compositionally biased region" description="Basic residues" evidence="16">
    <location>
        <begin position="1"/>
        <end position="20"/>
    </location>
</feature>
<keyword evidence="8 14" id="KW-0833">Ubl conjugation pathway</keyword>
<comment type="pathway">
    <text evidence="3 14">Protein modification; protein ubiquitination.</text>
</comment>
<keyword evidence="10 14" id="KW-0156">Chromatin regulator</keyword>
<comment type="caution">
    <text evidence="18">The sequence shown here is derived from an EMBL/GenBank/DDBJ whole genome shotgun (WGS) entry which is preliminary data.</text>
</comment>
<accession>A0ABQ8YBY0</accession>
<evidence type="ECO:0000256" key="4">
    <source>
        <dbReference type="ARBA" id="ARBA00005555"/>
    </source>
</evidence>
<evidence type="ECO:0000313" key="19">
    <source>
        <dbReference type="Proteomes" id="UP001150062"/>
    </source>
</evidence>
<dbReference type="PANTHER" id="PTHR23163">
    <property type="entry name" value="RING FINGER PROTEIN-RELATED"/>
    <property type="match status" value="1"/>
</dbReference>
<evidence type="ECO:0000256" key="2">
    <source>
        <dbReference type="ARBA" id="ARBA00004123"/>
    </source>
</evidence>
<comment type="similarity">
    <text evidence="4 14">Belongs to the BRE1 family.</text>
</comment>
<evidence type="ECO:0000256" key="14">
    <source>
        <dbReference type="RuleBase" id="RU365038"/>
    </source>
</evidence>
<feature type="region of interest" description="Disordered" evidence="16">
    <location>
        <begin position="1"/>
        <end position="22"/>
    </location>
</feature>
<dbReference type="SUPFAM" id="SSF57850">
    <property type="entry name" value="RING/U-box"/>
    <property type="match status" value="1"/>
</dbReference>
<evidence type="ECO:0000256" key="6">
    <source>
        <dbReference type="ARBA" id="ARBA00022723"/>
    </source>
</evidence>
<dbReference type="PROSITE" id="PS50089">
    <property type="entry name" value="ZF_RING_2"/>
    <property type="match status" value="1"/>
</dbReference>
<evidence type="ECO:0000256" key="8">
    <source>
        <dbReference type="ARBA" id="ARBA00022786"/>
    </source>
</evidence>
<dbReference type="InterPro" id="IPR017907">
    <property type="entry name" value="Znf_RING_CS"/>
</dbReference>
<comment type="catalytic activity">
    <reaction evidence="1 14">
        <text>S-ubiquitinyl-[E2 ubiquitin-conjugating enzyme]-L-cysteine + [acceptor protein]-L-lysine = [E2 ubiquitin-conjugating enzyme]-L-cysteine + N(6)-ubiquitinyl-[acceptor protein]-L-lysine.</text>
        <dbReference type="EC" id="2.3.2.27"/>
    </reaction>
</comment>
<evidence type="ECO:0000256" key="10">
    <source>
        <dbReference type="ARBA" id="ARBA00022853"/>
    </source>
</evidence>
<keyword evidence="11 14" id="KW-0175">Coiled coil</keyword>
<keyword evidence="19" id="KW-1185">Reference proteome</keyword>
<evidence type="ECO:0000256" key="3">
    <source>
        <dbReference type="ARBA" id="ARBA00004906"/>
    </source>
</evidence>
<evidence type="ECO:0000256" key="9">
    <source>
        <dbReference type="ARBA" id="ARBA00022833"/>
    </source>
</evidence>
<evidence type="ECO:0000256" key="1">
    <source>
        <dbReference type="ARBA" id="ARBA00000900"/>
    </source>
</evidence>
<evidence type="ECO:0000256" key="7">
    <source>
        <dbReference type="ARBA" id="ARBA00022771"/>
    </source>
</evidence>
<proteinExistence type="inferred from homology"/>
<dbReference type="Gene3D" id="3.30.40.10">
    <property type="entry name" value="Zinc/RING finger domain, C3HC4 (zinc finger)"/>
    <property type="match status" value="1"/>
</dbReference>
<feature type="domain" description="RING-type" evidence="17">
    <location>
        <begin position="750"/>
        <end position="788"/>
    </location>
</feature>
<keyword evidence="9 14" id="KW-0862">Zinc</keyword>
<dbReference type="Proteomes" id="UP001150062">
    <property type="component" value="Unassembled WGS sequence"/>
</dbReference>
<reference evidence="18" key="1">
    <citation type="submission" date="2022-08" db="EMBL/GenBank/DDBJ databases">
        <title>Novel sulfate-reducing endosymbionts in the free-living metamonad Anaeramoeba.</title>
        <authorList>
            <person name="Jerlstrom-Hultqvist J."/>
            <person name="Cepicka I."/>
            <person name="Gallot-Lavallee L."/>
            <person name="Salas-Leiva D."/>
            <person name="Curtis B.A."/>
            <person name="Zahonova K."/>
            <person name="Pipaliya S."/>
            <person name="Dacks J."/>
            <person name="Roger A.J."/>
        </authorList>
    </citation>
    <scope>NUCLEOTIDE SEQUENCE</scope>
    <source>
        <strain evidence="18">Schooner1</strain>
    </source>
</reference>
<feature type="coiled-coil region" evidence="15">
    <location>
        <begin position="48"/>
        <end position="75"/>
    </location>
</feature>